<dbReference type="PANTHER" id="PTHR43284">
    <property type="entry name" value="ASPARAGINE SYNTHETASE (GLUTAMINE-HYDROLYZING)"/>
    <property type="match status" value="1"/>
</dbReference>
<dbReference type="EMBL" id="DSPX01000248">
    <property type="protein sequence ID" value="HGG03562.1"/>
    <property type="molecule type" value="Genomic_DNA"/>
</dbReference>
<comment type="catalytic activity">
    <reaction evidence="7">
        <text>L-aspartate + L-glutamine + ATP + H2O = L-asparagine + L-glutamate + AMP + diphosphate + H(+)</text>
        <dbReference type="Rhea" id="RHEA:12228"/>
        <dbReference type="ChEBI" id="CHEBI:15377"/>
        <dbReference type="ChEBI" id="CHEBI:15378"/>
        <dbReference type="ChEBI" id="CHEBI:29985"/>
        <dbReference type="ChEBI" id="CHEBI:29991"/>
        <dbReference type="ChEBI" id="CHEBI:30616"/>
        <dbReference type="ChEBI" id="CHEBI:33019"/>
        <dbReference type="ChEBI" id="CHEBI:58048"/>
        <dbReference type="ChEBI" id="CHEBI:58359"/>
        <dbReference type="ChEBI" id="CHEBI:456215"/>
        <dbReference type="EC" id="6.3.5.4"/>
    </reaction>
</comment>
<evidence type="ECO:0000259" key="9">
    <source>
        <dbReference type="Pfam" id="PF00733"/>
    </source>
</evidence>
<comment type="similarity">
    <text evidence="2">Belongs to the asparagine synthetase family.</text>
</comment>
<keyword evidence="6" id="KW-0061">Asparagine biosynthesis</keyword>
<dbReference type="SUPFAM" id="SSF52402">
    <property type="entry name" value="Adenine nucleotide alpha hydrolases-like"/>
    <property type="match status" value="1"/>
</dbReference>
<dbReference type="InterPro" id="IPR017932">
    <property type="entry name" value="GATase_2_dom"/>
</dbReference>
<keyword evidence="6" id="KW-0028">Amino-acid biosynthesis</keyword>
<sequence length="581" mass="65359">MKSHSHDFIGYWGHATPELAPRLRQVTPNGAKISAGSWGDIQWGVARLGMREENHRDNKGSEMGIIAVLSASGLPDAKDAWVEVREEQLILGREPFGRVPLYWTQEGNVIWFASRLQMMLALKPQLHISIPGFYGYTCFSYVPTPLTPVAEVYSQPAGTEILWQLTNAGLTESRNQYQWCSQPHQVRDETEAITRVQGLLEEAISSQIAHLPSEPVGVFLSGGLDSSVVAALLVRMGVQVRGYTLDFGPDLAPEWPYAEQVANWLKIPLVKVPVTPNRVRKAMAATAQALDMPFGDGVTVPLYLLSEAARQDTTVVFNGEGGDQLFAGWTNKPMIAAGIYRTEHPQDKGNFTEQYLRTFHRLAGYEAAVFPEPLQAVLADIDPGDWLREALDPSFCDGLLHRLRRASLMLKGAQNIHPRATALARWWGLDVRSPFCHLPLAEYQFQLSSDLFLRGSCEKYILKRAAAPWLPPEIIWRQKRGMGVPLTHWCLNKLWPEVYRWLNPQVLRAEGRLNPDLLSQTLRGKFGGNIYSRRIGEILWLLLMWQLWRSEVFGETVSGPSPLSMVIGHWSLVIGQLTRDW</sequence>
<comment type="caution">
    <text evidence="11">The sequence shown here is derived from an EMBL/GenBank/DDBJ whole genome shotgun (WGS) entry which is preliminary data.</text>
</comment>
<dbReference type="AlphaFoldDB" id="A0A7C3ZNP8"/>
<dbReference type="Pfam" id="PF13537">
    <property type="entry name" value="GATase_7"/>
    <property type="match status" value="1"/>
</dbReference>
<evidence type="ECO:0000256" key="2">
    <source>
        <dbReference type="ARBA" id="ARBA00005752"/>
    </source>
</evidence>
<evidence type="ECO:0000256" key="8">
    <source>
        <dbReference type="PIRSR" id="PIRSR001589-3"/>
    </source>
</evidence>
<feature type="domain" description="Asparagine synthetase" evidence="9">
    <location>
        <begin position="196"/>
        <end position="549"/>
    </location>
</feature>
<dbReference type="CDD" id="cd01991">
    <property type="entry name" value="Asn_synthase_B_C"/>
    <property type="match status" value="1"/>
</dbReference>
<evidence type="ECO:0000256" key="7">
    <source>
        <dbReference type="ARBA" id="ARBA00048741"/>
    </source>
</evidence>
<feature type="site" description="Important for beta-aspartyl-AMP intermediate formation" evidence="8">
    <location>
        <position position="320"/>
    </location>
</feature>
<accession>A0A7C3ZNP8</accession>
<dbReference type="GO" id="GO:0005524">
    <property type="term" value="F:ATP binding"/>
    <property type="evidence" value="ECO:0007669"/>
    <property type="project" value="UniProtKB-KW"/>
</dbReference>
<dbReference type="Gene3D" id="3.40.50.620">
    <property type="entry name" value="HUPs"/>
    <property type="match status" value="1"/>
</dbReference>
<evidence type="ECO:0000256" key="6">
    <source>
        <dbReference type="ARBA" id="ARBA00022888"/>
    </source>
</evidence>
<evidence type="ECO:0000313" key="11">
    <source>
        <dbReference type="EMBL" id="HGG03562.1"/>
    </source>
</evidence>
<dbReference type="InterPro" id="IPR001962">
    <property type="entry name" value="Asn_synthase"/>
</dbReference>
<dbReference type="InterPro" id="IPR006426">
    <property type="entry name" value="Asn_synth_AEB"/>
</dbReference>
<evidence type="ECO:0000256" key="5">
    <source>
        <dbReference type="ARBA" id="ARBA00022840"/>
    </source>
</evidence>
<reference evidence="11" key="1">
    <citation type="journal article" date="2020" name="mSystems">
        <title>Genome- and Community-Level Interaction Insights into Carbon Utilization and Element Cycling Functions of Hydrothermarchaeota in Hydrothermal Sediment.</title>
        <authorList>
            <person name="Zhou Z."/>
            <person name="Liu Y."/>
            <person name="Xu W."/>
            <person name="Pan J."/>
            <person name="Luo Z.H."/>
            <person name="Li M."/>
        </authorList>
    </citation>
    <scope>NUCLEOTIDE SEQUENCE [LARGE SCALE GENOMIC DNA]</scope>
    <source>
        <strain evidence="11">SpSt-374</strain>
    </source>
</reference>
<evidence type="ECO:0000256" key="4">
    <source>
        <dbReference type="ARBA" id="ARBA00022741"/>
    </source>
</evidence>
<keyword evidence="4" id="KW-0547">Nucleotide-binding</keyword>
<dbReference type="PANTHER" id="PTHR43284:SF1">
    <property type="entry name" value="ASPARAGINE SYNTHETASE"/>
    <property type="match status" value="1"/>
</dbReference>
<evidence type="ECO:0000259" key="10">
    <source>
        <dbReference type="Pfam" id="PF13537"/>
    </source>
</evidence>
<evidence type="ECO:0000256" key="3">
    <source>
        <dbReference type="ARBA" id="ARBA00012737"/>
    </source>
</evidence>
<dbReference type="Pfam" id="PF00733">
    <property type="entry name" value="Asn_synthase"/>
    <property type="match status" value="1"/>
</dbReference>
<comment type="pathway">
    <text evidence="1">Amino-acid biosynthesis; L-asparagine biosynthesis; L-asparagine from L-aspartate (L-Gln route): step 1/1.</text>
</comment>
<dbReference type="InterPro" id="IPR014729">
    <property type="entry name" value="Rossmann-like_a/b/a_fold"/>
</dbReference>
<dbReference type="InterPro" id="IPR051786">
    <property type="entry name" value="ASN_synthetase/amidase"/>
</dbReference>
<dbReference type="InterPro" id="IPR029055">
    <property type="entry name" value="Ntn_hydrolases_N"/>
</dbReference>
<name>A0A7C3ZNP8_9CYAN</name>
<feature type="domain" description="Glutamine amidotransferase type-2" evidence="10">
    <location>
        <begin position="82"/>
        <end position="120"/>
    </location>
</feature>
<proteinExistence type="inferred from homology"/>
<keyword evidence="5" id="KW-0067">ATP-binding</keyword>
<organism evidence="11">
    <name type="scientific">Planktothricoides sp. SpSt-374</name>
    <dbReference type="NCBI Taxonomy" id="2282167"/>
    <lineage>
        <taxon>Bacteria</taxon>
        <taxon>Bacillati</taxon>
        <taxon>Cyanobacteriota</taxon>
        <taxon>Cyanophyceae</taxon>
        <taxon>Oscillatoriophycideae</taxon>
        <taxon>Oscillatoriales</taxon>
        <taxon>Oscillatoriaceae</taxon>
        <taxon>Planktothricoides</taxon>
    </lineage>
</organism>
<dbReference type="Gene3D" id="3.60.20.10">
    <property type="entry name" value="Glutamine Phosphoribosylpyrophosphate, subunit 1, domain 1"/>
    <property type="match status" value="1"/>
</dbReference>
<dbReference type="EC" id="6.3.5.4" evidence="3"/>
<dbReference type="SUPFAM" id="SSF56235">
    <property type="entry name" value="N-terminal nucleophile aminohydrolases (Ntn hydrolases)"/>
    <property type="match status" value="1"/>
</dbReference>
<protein>
    <recommendedName>
        <fullName evidence="3">asparagine synthase (glutamine-hydrolyzing)</fullName>
        <ecNumber evidence="3">6.3.5.4</ecNumber>
    </recommendedName>
</protein>
<dbReference type="PIRSF" id="PIRSF001589">
    <property type="entry name" value="Asn_synthetase_glu-h"/>
    <property type="match status" value="1"/>
</dbReference>
<dbReference type="GO" id="GO:0006529">
    <property type="term" value="P:asparagine biosynthetic process"/>
    <property type="evidence" value="ECO:0007669"/>
    <property type="project" value="UniProtKB-KW"/>
</dbReference>
<dbReference type="GO" id="GO:0004066">
    <property type="term" value="F:asparagine synthase (glutamine-hydrolyzing) activity"/>
    <property type="evidence" value="ECO:0007669"/>
    <property type="project" value="UniProtKB-EC"/>
</dbReference>
<gene>
    <name evidence="11" type="ORF">ENR15_23710</name>
</gene>
<evidence type="ECO:0000256" key="1">
    <source>
        <dbReference type="ARBA" id="ARBA00005187"/>
    </source>
</evidence>
<dbReference type="GO" id="GO:0005829">
    <property type="term" value="C:cytosol"/>
    <property type="evidence" value="ECO:0007669"/>
    <property type="project" value="TreeGrafter"/>
</dbReference>